<feature type="transmembrane region" description="Helical" evidence="8">
    <location>
        <begin position="526"/>
        <end position="543"/>
    </location>
</feature>
<feature type="transmembrane region" description="Helical" evidence="8">
    <location>
        <begin position="334"/>
        <end position="353"/>
    </location>
</feature>
<evidence type="ECO:0000313" key="11">
    <source>
        <dbReference type="Proteomes" id="UP000000753"/>
    </source>
</evidence>
<dbReference type="Pfam" id="PF00873">
    <property type="entry name" value="ACR_tran"/>
    <property type="match status" value="1"/>
</dbReference>
<dbReference type="PANTHER" id="PTHR32063:SF29">
    <property type="entry name" value="HAE1 FAMILY EFFLUX PUMP PERMEASE COMPONENT"/>
    <property type="match status" value="1"/>
</dbReference>
<dbReference type="InterPro" id="IPR000731">
    <property type="entry name" value="SSD"/>
</dbReference>
<dbReference type="GO" id="GO:0042910">
    <property type="term" value="F:xenobiotic transmembrane transporter activity"/>
    <property type="evidence" value="ECO:0007669"/>
    <property type="project" value="TreeGrafter"/>
</dbReference>
<feature type="domain" description="SSD" evidence="9">
    <location>
        <begin position="364"/>
        <end position="488"/>
    </location>
</feature>
<dbReference type="PRINTS" id="PR00702">
    <property type="entry name" value="ACRIFLAVINRP"/>
</dbReference>
<evidence type="ECO:0000256" key="3">
    <source>
        <dbReference type="ARBA" id="ARBA00022475"/>
    </source>
</evidence>
<feature type="transmembrane region" description="Helical" evidence="8">
    <location>
        <begin position="905"/>
        <end position="930"/>
    </location>
</feature>
<dbReference type="eggNOG" id="COG0841">
    <property type="taxonomic scope" value="Bacteria"/>
</dbReference>
<feature type="transmembrane region" description="Helical" evidence="8">
    <location>
        <begin position="879"/>
        <end position="899"/>
    </location>
</feature>
<evidence type="ECO:0000256" key="7">
    <source>
        <dbReference type="ARBA" id="ARBA00023136"/>
    </source>
</evidence>
<proteinExistence type="predicted"/>
<dbReference type="STRING" id="225849.swp_3463"/>
<dbReference type="SUPFAM" id="SSF82866">
    <property type="entry name" value="Multidrug efflux transporter AcrB transmembrane domain"/>
    <property type="match status" value="2"/>
</dbReference>
<evidence type="ECO:0000256" key="6">
    <source>
        <dbReference type="ARBA" id="ARBA00022989"/>
    </source>
</evidence>
<dbReference type="GO" id="GO:0005886">
    <property type="term" value="C:plasma membrane"/>
    <property type="evidence" value="ECO:0007669"/>
    <property type="project" value="UniProtKB-SubCell"/>
</dbReference>
<keyword evidence="7 8" id="KW-0472">Membrane</keyword>
<evidence type="ECO:0000256" key="8">
    <source>
        <dbReference type="SAM" id="Phobius"/>
    </source>
</evidence>
<dbReference type="Gene3D" id="1.20.1640.10">
    <property type="entry name" value="Multidrug efflux transporter AcrB transmembrane domain"/>
    <property type="match status" value="2"/>
</dbReference>
<evidence type="ECO:0000313" key="10">
    <source>
        <dbReference type="EMBL" id="ACJ30161.1"/>
    </source>
</evidence>
<feature type="transmembrane region" description="Helical" evidence="8">
    <location>
        <begin position="854"/>
        <end position="872"/>
    </location>
</feature>
<dbReference type="SUPFAM" id="SSF82714">
    <property type="entry name" value="Multidrug efflux transporter AcrB TolC docking domain, DN and DC subdomains"/>
    <property type="match status" value="2"/>
</dbReference>
<dbReference type="Gene3D" id="3.30.70.1320">
    <property type="entry name" value="Multidrug efflux transporter AcrB pore domain like"/>
    <property type="match status" value="1"/>
</dbReference>
<keyword evidence="11" id="KW-1185">Reference proteome</keyword>
<feature type="transmembrane region" description="Helical" evidence="8">
    <location>
        <begin position="463"/>
        <end position="485"/>
    </location>
</feature>
<evidence type="ECO:0000256" key="1">
    <source>
        <dbReference type="ARBA" id="ARBA00004429"/>
    </source>
</evidence>
<dbReference type="OrthoDB" id="9757904at2"/>
<dbReference type="InterPro" id="IPR027463">
    <property type="entry name" value="AcrB_DN_DC_subdom"/>
</dbReference>
<dbReference type="PROSITE" id="PS50156">
    <property type="entry name" value="SSD"/>
    <property type="match status" value="1"/>
</dbReference>
<gene>
    <name evidence="10" type="ordered locus">swp_3463</name>
</gene>
<feature type="transmembrane region" description="Helical" evidence="8">
    <location>
        <begin position="360"/>
        <end position="380"/>
    </location>
</feature>
<dbReference type="KEGG" id="swp:swp_3463"/>
<feature type="transmembrane region" description="Helical" evidence="8">
    <location>
        <begin position="982"/>
        <end position="1005"/>
    </location>
</feature>
<feature type="transmembrane region" description="Helical" evidence="8">
    <location>
        <begin position="386"/>
        <end position="410"/>
    </location>
</feature>
<dbReference type="Gene3D" id="3.30.70.1440">
    <property type="entry name" value="Multidrug efflux transporter AcrB pore domain"/>
    <property type="match status" value="1"/>
</dbReference>
<dbReference type="SUPFAM" id="SSF82693">
    <property type="entry name" value="Multidrug efflux transporter AcrB pore domain, PN1, PN2, PC1 and PC2 subdomains"/>
    <property type="match status" value="3"/>
</dbReference>
<dbReference type="InterPro" id="IPR001036">
    <property type="entry name" value="Acrflvin-R"/>
</dbReference>
<dbReference type="Gene3D" id="3.30.70.1430">
    <property type="entry name" value="Multidrug efflux transporter AcrB pore domain"/>
    <property type="match status" value="2"/>
</dbReference>
<protein>
    <submittedName>
        <fullName evidence="10">Acriflavin resistance plasma membrane protein</fullName>
    </submittedName>
</protein>
<comment type="subcellular location">
    <subcellularLocation>
        <location evidence="1">Cell inner membrane</location>
        <topology evidence="1">Multi-pass membrane protein</topology>
    </subcellularLocation>
</comment>
<keyword evidence="4" id="KW-0997">Cell inner membrane</keyword>
<organism evidence="10 11">
    <name type="scientific">Shewanella piezotolerans (strain WP3 / JCM 13877)</name>
    <dbReference type="NCBI Taxonomy" id="225849"/>
    <lineage>
        <taxon>Bacteria</taxon>
        <taxon>Pseudomonadati</taxon>
        <taxon>Pseudomonadota</taxon>
        <taxon>Gammaproteobacteria</taxon>
        <taxon>Alteromonadales</taxon>
        <taxon>Shewanellaceae</taxon>
        <taxon>Shewanella</taxon>
    </lineage>
</organism>
<evidence type="ECO:0000259" key="9">
    <source>
        <dbReference type="PROSITE" id="PS50156"/>
    </source>
</evidence>
<keyword evidence="3" id="KW-1003">Cell membrane</keyword>
<dbReference type="Gene3D" id="3.30.2090.10">
    <property type="entry name" value="Multidrug efflux transporter AcrB TolC docking domain, DN and DC subdomains"/>
    <property type="match status" value="2"/>
</dbReference>
<dbReference type="FunFam" id="1.20.1640.10:FF:000001">
    <property type="entry name" value="Efflux pump membrane transporter"/>
    <property type="match status" value="1"/>
</dbReference>
<dbReference type="Proteomes" id="UP000000753">
    <property type="component" value="Chromosome"/>
</dbReference>
<feature type="transmembrane region" description="Helical" evidence="8">
    <location>
        <begin position="431"/>
        <end position="451"/>
    </location>
</feature>
<accession>B8CS02</accession>
<feature type="transmembrane region" description="Helical" evidence="8">
    <location>
        <begin position="951"/>
        <end position="970"/>
    </location>
</feature>
<keyword evidence="2" id="KW-0813">Transport</keyword>
<sequence length="1031" mass="111571">MLISDTSVERPVVAIVLSILLTLFGIAAFFKLPVTEMPNMVSPIASISTKYKGASAVIIESQVTAKIEEQLTGINGVKDITSVSKSGASSITVEFEAGSNINDGVSDIRDAISRAKGALPDDADEPTVSKDDGTGEPALYINVSSSAMNRTQLTDFVSQNIEDRFNIINGVSSVDVSGGLYKVMFIKLNPEKMAGHGVTTTDILSALRAENLESPAGEIRNDSIVMPVRTERRYDAEKDFRYLVIGKSDSGVAIYLNQVAEVKLQAETENSSYRSNGVSSVSLAIVPQAAANPLALSGRIHAEVESIQQFLPKGTQLVVDYDATVFIDRSINEVYKTLLMTCLLVILVLYLFIGQARATLIPAVTVPVSLIATFIFASYLGFTINLLTLLALILAIGLVVDDAIVVVENIHQHIKKGSPPLLAAFEGTREVGFAVLATTFVLVMVFLPIAMMDGLIGRLFTEFAVMIAVSVMFSTLVALTLTPVLGAKLLSKKQQSNIINRYVERTLGILENRYKQLLTTSLKQRFIAPSIIIVCLVGSYLVLSQLSSQLVPQEDRGVILVKVNGAEATSFARMSENMQKIETRLMVMLKEGSLKSLSIQTPISGGKNGDQYGLAILQLKDWSLRDENAQTILNKVKKQLSDIPDVRVRPKLPGFKGGSKEPVQIVLSGSDYGELNQWAKVMQSKMDDSPLMTGSLIDYSEKTPEMVVKVDRRRAAELGISVSEVSDTLNVMLGGKTETTYVENGEEYDVFVRGDEALFKSSSDLSSVFMRTASGELVSVDTFCKVNRVASAQKLTHIGKRKSIVLRANLVAGATLGDALTSLEQAAITALPQNISFSYTGESKDFIDNQSSTLIIFVLALLVAYLVMAAQFESFINPFVVMLTVPTGLFGAVLGIWLMGESINIYSQIGIIMLIGMVTKNGILIVEFISQLRDKGMPFDDAIVDGASRRLRPIMMTAFTTLAGSLPLLLSSGAGAESRVSVGIVVFFGMGFSTLVTLIVIPTMYKLLCRGTKSPGAVKKQLMQMRRAEGL</sequence>
<reference evidence="10 11" key="1">
    <citation type="journal article" date="2008" name="PLoS ONE">
        <title>Environmental adaptation: genomic analysis of the piezotolerant and psychrotolerant deep-sea iron reducing bacterium Shewanella piezotolerans WP3.</title>
        <authorList>
            <person name="Wang F."/>
            <person name="Wang J."/>
            <person name="Jian H."/>
            <person name="Zhang B."/>
            <person name="Li S."/>
            <person name="Wang F."/>
            <person name="Zeng X."/>
            <person name="Gao L."/>
            <person name="Bartlett D.H."/>
            <person name="Yu J."/>
            <person name="Hu S."/>
            <person name="Xiao X."/>
        </authorList>
    </citation>
    <scope>NUCLEOTIDE SEQUENCE [LARGE SCALE GENOMIC DNA]</scope>
    <source>
        <strain evidence="11">WP3 / JCM 13877</strain>
    </source>
</reference>
<dbReference type="RefSeq" id="WP_020913507.1">
    <property type="nucleotide sequence ID" value="NC_011566.1"/>
</dbReference>
<feature type="transmembrane region" description="Helical" evidence="8">
    <location>
        <begin position="12"/>
        <end position="30"/>
    </location>
</feature>
<dbReference type="AlphaFoldDB" id="B8CS02"/>
<name>B8CS02_SHEPW</name>
<evidence type="ECO:0000256" key="5">
    <source>
        <dbReference type="ARBA" id="ARBA00022692"/>
    </source>
</evidence>
<dbReference type="PANTHER" id="PTHR32063">
    <property type="match status" value="1"/>
</dbReference>
<keyword evidence="5 8" id="KW-0812">Transmembrane</keyword>
<dbReference type="HOGENOM" id="CLU_002755_1_2_6"/>
<dbReference type="EMBL" id="CP000472">
    <property type="protein sequence ID" value="ACJ30161.1"/>
    <property type="molecule type" value="Genomic_DNA"/>
</dbReference>
<evidence type="ECO:0000256" key="4">
    <source>
        <dbReference type="ARBA" id="ARBA00022519"/>
    </source>
</evidence>
<evidence type="ECO:0000256" key="2">
    <source>
        <dbReference type="ARBA" id="ARBA00022448"/>
    </source>
</evidence>
<keyword evidence="6 8" id="KW-1133">Transmembrane helix</keyword>